<gene>
    <name evidence="2" type="ORF">HSB1_20460</name>
</gene>
<dbReference type="eggNOG" id="arCOG06421">
    <property type="taxonomic scope" value="Archaea"/>
</dbReference>
<protein>
    <submittedName>
        <fullName evidence="2">Uncharacterized protein</fullName>
    </submittedName>
</protein>
<dbReference type="InterPro" id="IPR055977">
    <property type="entry name" value="DUF7555"/>
</dbReference>
<name>J3A3D3_9EURY</name>
<feature type="transmembrane region" description="Helical" evidence="1">
    <location>
        <begin position="41"/>
        <end position="59"/>
    </location>
</feature>
<dbReference type="EMBL" id="ALJD01000004">
    <property type="protein sequence ID" value="EJN59888.1"/>
    <property type="molecule type" value="Genomic_DNA"/>
</dbReference>
<keyword evidence="1" id="KW-1133">Transmembrane helix</keyword>
<sequence length="131" mass="14388">MNSRRRGLQALDTLIYAVVMTAVLFVVSTVVSLLFGRGFVGTKHLLFFVGFAMFGYGAFNLQPVKPWKDDDGDTRRDTPKGLQRLAERTIPETYRVASRDRLSTGAKLFVASLFVLGTSAAMEFVFGVGSA</sequence>
<keyword evidence="1" id="KW-0812">Transmembrane</keyword>
<dbReference type="Pfam" id="PF24432">
    <property type="entry name" value="DUF7555"/>
    <property type="match status" value="1"/>
</dbReference>
<evidence type="ECO:0000313" key="3">
    <source>
        <dbReference type="Proteomes" id="UP000007813"/>
    </source>
</evidence>
<dbReference type="OrthoDB" id="313482at2157"/>
<evidence type="ECO:0000256" key="1">
    <source>
        <dbReference type="SAM" id="Phobius"/>
    </source>
</evidence>
<dbReference type="AlphaFoldDB" id="J3A3D3"/>
<evidence type="ECO:0000313" key="2">
    <source>
        <dbReference type="EMBL" id="EJN59888.1"/>
    </source>
</evidence>
<proteinExistence type="predicted"/>
<feature type="transmembrane region" description="Helical" evidence="1">
    <location>
        <begin position="14"/>
        <end position="35"/>
    </location>
</feature>
<organism evidence="2 3">
    <name type="scientific">Halogranum salarium B-1</name>
    <dbReference type="NCBI Taxonomy" id="1210908"/>
    <lineage>
        <taxon>Archaea</taxon>
        <taxon>Methanobacteriati</taxon>
        <taxon>Methanobacteriota</taxon>
        <taxon>Stenosarchaea group</taxon>
        <taxon>Halobacteria</taxon>
        <taxon>Halobacteriales</taxon>
        <taxon>Haloferacaceae</taxon>
    </lineage>
</organism>
<dbReference type="RefSeq" id="WP_009367127.1">
    <property type="nucleotide sequence ID" value="NZ_ALJD01000004.1"/>
</dbReference>
<accession>J3A3D3</accession>
<reference evidence="2 3" key="1">
    <citation type="journal article" date="2012" name="J. Bacteriol.">
        <title>Draft Genome Sequence of the Extremely Halophilic Archaeon Halogranum salarium B-1T.</title>
        <authorList>
            <person name="Kim K.K."/>
            <person name="Lee K.C."/>
            <person name="Lee J.S."/>
        </authorList>
    </citation>
    <scope>NUCLEOTIDE SEQUENCE [LARGE SCALE GENOMIC DNA]</scope>
    <source>
        <strain evidence="2 3">B-1</strain>
    </source>
</reference>
<keyword evidence="1" id="KW-0472">Membrane</keyword>
<comment type="caution">
    <text evidence="2">The sequence shown here is derived from an EMBL/GenBank/DDBJ whole genome shotgun (WGS) entry which is preliminary data.</text>
</comment>
<dbReference type="Proteomes" id="UP000007813">
    <property type="component" value="Unassembled WGS sequence"/>
</dbReference>
<feature type="transmembrane region" description="Helical" evidence="1">
    <location>
        <begin position="108"/>
        <end position="128"/>
    </location>
</feature>